<dbReference type="Proteomes" id="UP001150238">
    <property type="component" value="Unassembled WGS sequence"/>
</dbReference>
<evidence type="ECO:0000313" key="7">
    <source>
        <dbReference type="EMBL" id="KAJ4478822.1"/>
    </source>
</evidence>
<keyword evidence="5" id="KW-0067">ATP-binding</keyword>
<evidence type="ECO:0000256" key="3">
    <source>
        <dbReference type="ARBA" id="ARBA00022741"/>
    </source>
</evidence>
<dbReference type="EMBL" id="JANVFS010000017">
    <property type="protein sequence ID" value="KAJ4478822.1"/>
    <property type="molecule type" value="Genomic_DNA"/>
</dbReference>
<proteinExistence type="predicted"/>
<sequence length="502" mass="56691">MNYVSSLSSEPIIVFNYTHLLGIQQCYYATDNHQHIRMDYSDLSGSDVETASSSTMSSSSESSSNIVPRRMDLVDLDMVKLINTGGSGKVYLVRDNIDRQHLALKVIPKSRNVFHCNRTKVTTEKNIHSFLTMESDDFFLPLVATWSDRENYYLASEYIPGGDLALRIMQQRTFDEVEARFYIAELIVALERLHTRKIIHRDIKPSNILIRPDGHIVLADFGVSKRFSDPSEDSDESFYTDSDDSSNSSRCSSALEACHRLGINISGAPSVDGSSSDASAYMTSDDCGTPYFMSPEQHRGDQYSFEVDYWAMGVILYRMVTGKMPFGDSAMNKGQIARSVLEDDVSFIGHSSTISMVTQDFILGLLAKDPCHRLHPSEIRKDPFFYGIDWSLVGNRDLAAPWRPYVAPIPKQSRAIFAGYRELSSACYMEDSADSFTWYSPYARLRHLRSFDSSSCGGSKSSSRSTASTFDTRWKSWFRNVFCTSDAKSSMRRRRRKGWVAA</sequence>
<keyword evidence="3" id="KW-0547">Nucleotide-binding</keyword>
<gene>
    <name evidence="7" type="ORF">C8J55DRAFT_561190</name>
</gene>
<dbReference type="PANTHER" id="PTHR24351">
    <property type="entry name" value="RIBOSOMAL PROTEIN S6 KINASE"/>
    <property type="match status" value="1"/>
</dbReference>
<name>A0A9W9ABD7_9AGAR</name>
<keyword evidence="2" id="KW-0808">Transferase</keyword>
<accession>A0A9W9ABD7</accession>
<feature type="domain" description="Protein kinase" evidence="6">
    <location>
        <begin position="76"/>
        <end position="385"/>
    </location>
</feature>
<evidence type="ECO:0000256" key="1">
    <source>
        <dbReference type="ARBA" id="ARBA00022527"/>
    </source>
</evidence>
<dbReference type="InterPro" id="IPR000719">
    <property type="entry name" value="Prot_kinase_dom"/>
</dbReference>
<dbReference type="SUPFAM" id="SSF56112">
    <property type="entry name" value="Protein kinase-like (PK-like)"/>
    <property type="match status" value="1"/>
</dbReference>
<evidence type="ECO:0000313" key="8">
    <source>
        <dbReference type="Proteomes" id="UP001150238"/>
    </source>
</evidence>
<evidence type="ECO:0000259" key="6">
    <source>
        <dbReference type="PROSITE" id="PS50011"/>
    </source>
</evidence>
<keyword evidence="1" id="KW-0723">Serine/threonine-protein kinase</keyword>
<dbReference type="GO" id="GO:0005524">
    <property type="term" value="F:ATP binding"/>
    <property type="evidence" value="ECO:0007669"/>
    <property type="project" value="UniProtKB-KW"/>
</dbReference>
<dbReference type="PROSITE" id="PS00108">
    <property type="entry name" value="PROTEIN_KINASE_ST"/>
    <property type="match status" value="1"/>
</dbReference>
<dbReference type="GO" id="GO:0004674">
    <property type="term" value="F:protein serine/threonine kinase activity"/>
    <property type="evidence" value="ECO:0007669"/>
    <property type="project" value="UniProtKB-KW"/>
</dbReference>
<dbReference type="InterPro" id="IPR008271">
    <property type="entry name" value="Ser/Thr_kinase_AS"/>
</dbReference>
<protein>
    <submittedName>
        <fullName evidence="7">Kinase-like domain-containing protein</fullName>
    </submittedName>
</protein>
<dbReference type="Gene3D" id="3.30.200.20">
    <property type="entry name" value="Phosphorylase Kinase, domain 1"/>
    <property type="match status" value="1"/>
</dbReference>
<keyword evidence="4 7" id="KW-0418">Kinase</keyword>
<dbReference type="InterPro" id="IPR011009">
    <property type="entry name" value="Kinase-like_dom_sf"/>
</dbReference>
<evidence type="ECO:0000256" key="2">
    <source>
        <dbReference type="ARBA" id="ARBA00022679"/>
    </source>
</evidence>
<dbReference type="Gene3D" id="1.10.510.10">
    <property type="entry name" value="Transferase(Phosphotransferase) domain 1"/>
    <property type="match status" value="2"/>
</dbReference>
<evidence type="ECO:0000256" key="5">
    <source>
        <dbReference type="ARBA" id="ARBA00022840"/>
    </source>
</evidence>
<comment type="caution">
    <text evidence="7">The sequence shown here is derived from an EMBL/GenBank/DDBJ whole genome shotgun (WGS) entry which is preliminary data.</text>
</comment>
<organism evidence="7 8">
    <name type="scientific">Lentinula lateritia</name>
    <dbReference type="NCBI Taxonomy" id="40482"/>
    <lineage>
        <taxon>Eukaryota</taxon>
        <taxon>Fungi</taxon>
        <taxon>Dikarya</taxon>
        <taxon>Basidiomycota</taxon>
        <taxon>Agaricomycotina</taxon>
        <taxon>Agaricomycetes</taxon>
        <taxon>Agaricomycetidae</taxon>
        <taxon>Agaricales</taxon>
        <taxon>Marasmiineae</taxon>
        <taxon>Omphalotaceae</taxon>
        <taxon>Lentinula</taxon>
    </lineage>
</organism>
<dbReference type="SMART" id="SM00220">
    <property type="entry name" value="S_TKc"/>
    <property type="match status" value="1"/>
</dbReference>
<evidence type="ECO:0000256" key="4">
    <source>
        <dbReference type="ARBA" id="ARBA00022777"/>
    </source>
</evidence>
<dbReference type="PROSITE" id="PS50011">
    <property type="entry name" value="PROTEIN_KINASE_DOM"/>
    <property type="match status" value="1"/>
</dbReference>
<dbReference type="Pfam" id="PF00069">
    <property type="entry name" value="Pkinase"/>
    <property type="match status" value="2"/>
</dbReference>
<reference evidence="7" key="2">
    <citation type="journal article" date="2023" name="Proc. Natl. Acad. Sci. U.S.A.">
        <title>A global phylogenomic analysis of the shiitake genus Lentinula.</title>
        <authorList>
            <person name="Sierra-Patev S."/>
            <person name="Min B."/>
            <person name="Naranjo-Ortiz M."/>
            <person name="Looney B."/>
            <person name="Konkel Z."/>
            <person name="Slot J.C."/>
            <person name="Sakamoto Y."/>
            <person name="Steenwyk J.L."/>
            <person name="Rokas A."/>
            <person name="Carro J."/>
            <person name="Camarero S."/>
            <person name="Ferreira P."/>
            <person name="Molpeceres G."/>
            <person name="Ruiz-Duenas F.J."/>
            <person name="Serrano A."/>
            <person name="Henrissat B."/>
            <person name="Drula E."/>
            <person name="Hughes K.W."/>
            <person name="Mata J.L."/>
            <person name="Ishikawa N.K."/>
            <person name="Vargas-Isla R."/>
            <person name="Ushijima S."/>
            <person name="Smith C.A."/>
            <person name="Donoghue J."/>
            <person name="Ahrendt S."/>
            <person name="Andreopoulos W."/>
            <person name="He G."/>
            <person name="LaButti K."/>
            <person name="Lipzen A."/>
            <person name="Ng V."/>
            <person name="Riley R."/>
            <person name="Sandor L."/>
            <person name="Barry K."/>
            <person name="Martinez A.T."/>
            <person name="Xiao Y."/>
            <person name="Gibbons J.G."/>
            <person name="Terashima K."/>
            <person name="Grigoriev I.V."/>
            <person name="Hibbett D."/>
        </authorList>
    </citation>
    <scope>NUCLEOTIDE SEQUENCE</scope>
    <source>
        <strain evidence="7">Sp2 HRB7682 ss15</strain>
    </source>
</reference>
<reference evidence="7" key="1">
    <citation type="submission" date="2022-08" db="EMBL/GenBank/DDBJ databases">
        <authorList>
            <consortium name="DOE Joint Genome Institute"/>
            <person name="Min B."/>
            <person name="Riley R."/>
            <person name="Sierra-Patev S."/>
            <person name="Naranjo-Ortiz M."/>
            <person name="Looney B."/>
            <person name="Konkel Z."/>
            <person name="Slot J.C."/>
            <person name="Sakamoto Y."/>
            <person name="Steenwyk J.L."/>
            <person name="Rokas A."/>
            <person name="Carro J."/>
            <person name="Camarero S."/>
            <person name="Ferreira P."/>
            <person name="Molpeceres G."/>
            <person name="Ruiz-Duenas F.J."/>
            <person name="Serrano A."/>
            <person name="Henrissat B."/>
            <person name="Drula E."/>
            <person name="Hughes K.W."/>
            <person name="Mata J.L."/>
            <person name="Ishikawa N.K."/>
            <person name="Vargas-Isla R."/>
            <person name="Ushijima S."/>
            <person name="Smith C.A."/>
            <person name="Ahrendt S."/>
            <person name="Andreopoulos W."/>
            <person name="He G."/>
            <person name="Labutti K."/>
            <person name="Lipzen A."/>
            <person name="Ng V."/>
            <person name="Sandor L."/>
            <person name="Barry K."/>
            <person name="Martinez A.T."/>
            <person name="Xiao Y."/>
            <person name="Gibbons J.G."/>
            <person name="Terashima K."/>
            <person name="Hibbett D.S."/>
            <person name="Grigoriev I.V."/>
        </authorList>
    </citation>
    <scope>NUCLEOTIDE SEQUENCE</scope>
    <source>
        <strain evidence="7">Sp2 HRB7682 ss15</strain>
    </source>
</reference>
<dbReference type="AlphaFoldDB" id="A0A9W9ABD7"/>